<sequence length="40" mass="4489">MCFIAALCQIYSTTGFYLLNGKGFSTCAPAFNKKIPKRKR</sequence>
<proteinExistence type="predicted"/>
<protein>
    <submittedName>
        <fullName evidence="1">Uncharacterized protein</fullName>
    </submittedName>
</protein>
<name>A0ABM9Q9I1_9ENTR</name>
<gene>
    <name evidence="1" type="ORF">BN134_2944</name>
</gene>
<keyword evidence="2" id="KW-1185">Reference proteome</keyword>
<organism evidence="1 2">
    <name type="scientific">Cronobacter dublinensis 1210</name>
    <dbReference type="NCBI Taxonomy" id="1208656"/>
    <lineage>
        <taxon>Bacteria</taxon>
        <taxon>Pseudomonadati</taxon>
        <taxon>Pseudomonadota</taxon>
        <taxon>Gammaproteobacteria</taxon>
        <taxon>Enterobacterales</taxon>
        <taxon>Enterobacteriaceae</taxon>
        <taxon>Cronobacter</taxon>
    </lineage>
</organism>
<evidence type="ECO:0000313" key="2">
    <source>
        <dbReference type="Proteomes" id="UP000009342"/>
    </source>
</evidence>
<evidence type="ECO:0000313" key="1">
    <source>
        <dbReference type="EMBL" id="CCJ82185.1"/>
    </source>
</evidence>
<dbReference type="Proteomes" id="UP000009342">
    <property type="component" value="Unassembled WGS sequence"/>
</dbReference>
<dbReference type="EMBL" id="CAKZ01000135">
    <property type="protein sequence ID" value="CCJ82185.1"/>
    <property type="molecule type" value="Genomic_DNA"/>
</dbReference>
<reference evidence="2" key="1">
    <citation type="journal article" date="2012" name="PLoS ONE">
        <title>Comparative analysis of genome sequences covering the seven cronobacter species.</title>
        <authorList>
            <person name="Joseph S."/>
            <person name="Desai P."/>
            <person name="Ji Y."/>
            <person name="Cummings C.A."/>
            <person name="Shih R."/>
            <person name="Degoricija L."/>
            <person name="Rico A."/>
            <person name="Brzoska P."/>
            <person name="Hamby S.E."/>
            <person name="Masood N."/>
            <person name="Hariri S."/>
            <person name="Sonbol H."/>
            <person name="Chuzhanova N."/>
            <person name="McClelland M."/>
            <person name="Furtado M.R."/>
            <person name="Forsythe S.J."/>
        </authorList>
    </citation>
    <scope>NUCLEOTIDE SEQUENCE [LARGE SCALE GENOMIC DNA]</scope>
    <source>
        <strain evidence="2">1210</strain>
    </source>
</reference>
<comment type="caution">
    <text evidence="1">The sequence shown here is derived from an EMBL/GenBank/DDBJ whole genome shotgun (WGS) entry which is preliminary data.</text>
</comment>
<accession>A0ABM9Q9I1</accession>